<evidence type="ECO:0000313" key="4">
    <source>
        <dbReference type="EMBL" id="PVZ72420.1"/>
    </source>
</evidence>
<accession>A0A2V1H371</accession>
<dbReference type="SUPFAM" id="SSF69318">
    <property type="entry name" value="Integrin alpha N-terminal domain"/>
    <property type="match status" value="1"/>
</dbReference>
<organism evidence="4 5">
    <name type="scientific">Pelagibaculum spongiae</name>
    <dbReference type="NCBI Taxonomy" id="2080658"/>
    <lineage>
        <taxon>Bacteria</taxon>
        <taxon>Pseudomonadati</taxon>
        <taxon>Pseudomonadota</taxon>
        <taxon>Gammaproteobacteria</taxon>
        <taxon>Oceanospirillales</taxon>
        <taxon>Pelagibaculum</taxon>
    </lineage>
</organism>
<dbReference type="AlphaFoldDB" id="A0A2V1H371"/>
<reference evidence="4 5" key="1">
    <citation type="submission" date="2018-04" db="EMBL/GenBank/DDBJ databases">
        <title>Thalassorhabdus spongiae gen. nov., sp. nov., isolated from a marine sponge in South-West Iceland.</title>
        <authorList>
            <person name="Knobloch S."/>
            <person name="Daussin A."/>
            <person name="Johannsson R."/>
            <person name="Marteinsson V.T."/>
        </authorList>
    </citation>
    <scope>NUCLEOTIDE SEQUENCE [LARGE SCALE GENOMIC DNA]</scope>
    <source>
        <strain evidence="4 5">Hp12</strain>
    </source>
</reference>
<keyword evidence="2" id="KW-0812">Transmembrane</keyword>
<dbReference type="Gene3D" id="2.130.10.130">
    <property type="entry name" value="Integrin alpha, N-terminal"/>
    <property type="match status" value="1"/>
</dbReference>
<evidence type="ECO:0008006" key="6">
    <source>
        <dbReference type="Google" id="ProtNLM"/>
    </source>
</evidence>
<dbReference type="RefSeq" id="WP_116686006.1">
    <property type="nucleotide sequence ID" value="NZ_CAWNYD010000001.1"/>
</dbReference>
<dbReference type="Pfam" id="PF13517">
    <property type="entry name" value="FG-GAP_3"/>
    <property type="match status" value="1"/>
</dbReference>
<sequence length="581" mass="63781">MNKINCSSLFVVILLIATHASASQVSISQMQDRFYFDPSESFTQTIQLTTSNFNQSVNLAVDVEFSGAVQVNNAPDSCQKSSQRKASKKTANGDQLLELQTTNFSCIISLKKHKASKKHSLVFELTTDGAGIITSKTLLKNPNIGSITRANQWIALSANTYRQKPRFENALTKLALDVDNQKGPDLVVTRTDSTGVVYLNDGQGNLTLPDDNRYIFATNQPVTALAEINNDFAKSTPELLLGFSSTGSYQISTQKQLDVDGRLSEFTPAAFLPANTPFYESFIVDANSDGAETKKWISADVDQDLAEGQNLGLEHLFIASEGRSSWLYYFSYPQNAAHSTSASFLTLGDTRDGIFHDINGDKRLDIILAKKGQNNIWLAKNSPIANRFTDRQDIGEDLLSTAITALDVNRDGYDDLIFSNQPNADASEQSTHRTQWGNLKIYLNNGQGLFNVSQQQLLTGYVDQLLALDIGGDGYQELLVAQHGGITVYRTSENGLQLIPIAAKIQTPLLIADLNRDGLPDLIGNSIILNRNWPSAMLENKQALKIQAGGGGITIWLGLFLLLIGSILFAFKKFKNSSHYN</sequence>
<evidence type="ECO:0000256" key="3">
    <source>
        <dbReference type="SAM" id="SignalP"/>
    </source>
</evidence>
<feature type="signal peptide" evidence="3">
    <location>
        <begin position="1"/>
        <end position="22"/>
    </location>
</feature>
<dbReference type="PANTHER" id="PTHR46580">
    <property type="entry name" value="SENSOR KINASE-RELATED"/>
    <property type="match status" value="1"/>
</dbReference>
<keyword evidence="2" id="KW-1133">Transmembrane helix</keyword>
<dbReference type="InterPro" id="IPR028994">
    <property type="entry name" value="Integrin_alpha_N"/>
</dbReference>
<dbReference type="EMBL" id="QDDL01000001">
    <property type="protein sequence ID" value="PVZ72420.1"/>
    <property type="molecule type" value="Genomic_DNA"/>
</dbReference>
<feature type="chain" id="PRO_5016011292" description="VCBS repeat-containing protein" evidence="3">
    <location>
        <begin position="23"/>
        <end position="581"/>
    </location>
</feature>
<proteinExistence type="predicted"/>
<gene>
    <name evidence="4" type="ORF">DC094_05290</name>
</gene>
<feature type="transmembrane region" description="Helical" evidence="2">
    <location>
        <begin position="553"/>
        <end position="571"/>
    </location>
</feature>
<keyword evidence="5" id="KW-1185">Reference proteome</keyword>
<protein>
    <recommendedName>
        <fullName evidence="6">VCBS repeat-containing protein</fullName>
    </recommendedName>
</protein>
<dbReference type="InterPro" id="IPR013517">
    <property type="entry name" value="FG-GAP"/>
</dbReference>
<dbReference type="Proteomes" id="UP000244906">
    <property type="component" value="Unassembled WGS sequence"/>
</dbReference>
<evidence type="ECO:0000256" key="2">
    <source>
        <dbReference type="SAM" id="Phobius"/>
    </source>
</evidence>
<dbReference type="OrthoDB" id="100785at2"/>
<keyword evidence="2" id="KW-0472">Membrane</keyword>
<evidence type="ECO:0000256" key="1">
    <source>
        <dbReference type="ARBA" id="ARBA00022729"/>
    </source>
</evidence>
<name>A0A2V1H371_9GAMM</name>
<comment type="caution">
    <text evidence="4">The sequence shown here is derived from an EMBL/GenBank/DDBJ whole genome shotgun (WGS) entry which is preliminary data.</text>
</comment>
<evidence type="ECO:0000313" key="5">
    <source>
        <dbReference type="Proteomes" id="UP000244906"/>
    </source>
</evidence>
<dbReference type="PANTHER" id="PTHR46580:SF4">
    <property type="entry name" value="ATP_GTP-BINDING PROTEIN"/>
    <property type="match status" value="1"/>
</dbReference>
<keyword evidence="1 3" id="KW-0732">Signal</keyword>